<evidence type="ECO:0000259" key="10">
    <source>
        <dbReference type="PROSITE" id="PS51194"/>
    </source>
</evidence>
<dbReference type="GO" id="GO:0003724">
    <property type="term" value="F:RNA helicase activity"/>
    <property type="evidence" value="ECO:0007669"/>
    <property type="project" value="UniProtKB-EC"/>
</dbReference>
<evidence type="ECO:0000256" key="7">
    <source>
        <dbReference type="SAM" id="MobiDB-lite"/>
    </source>
</evidence>
<dbReference type="Pfam" id="PF00271">
    <property type="entry name" value="Helicase_C"/>
    <property type="match status" value="1"/>
</dbReference>
<feature type="region of interest" description="Disordered" evidence="7">
    <location>
        <begin position="377"/>
        <end position="396"/>
    </location>
</feature>
<dbReference type="SMART" id="SM00490">
    <property type="entry name" value="HELICc"/>
    <property type="match status" value="1"/>
</dbReference>
<sequence>MVSSRRRIFLNLPQRLLRPRGPSSYSAALLLHLSTQMRLPLHGGDPSPLSLKAVEEMWRAKEEAFRRGSVSWKSLGISDHLIRALAGVSLHRPLPSRLKVAGHLSVMLPSDFSLSAWSFILPGEGLLRPPPHRLDPGCSQIPILLKFETRPDIESEEESFSVRSPMFFMLFPIPILYEWVLINTPPWALQASSIPHILTGSDVIVAAETGSGKTHSYLVPLIHNLCGDCNLETSNSKEITEPHRMSLVLCPNVMLCEQVVQMADCLVSDSGKPLLKVAAVCGQRGWPVAAPDILVSTPASLLNYLFAFDPDERRRDSFLRNIKVVVFDEADLLLCGSFQNQIIRILNMLRFDEKLLSQMQSSEKHLLKDASKKHEMKFGSEDEEQLHLASDQDDESENDVLDLESSITSVSKIQSPAKDWRRVRKVYARSKQYIFIAATLPVNGKKTAGGVLKRMFPYAIWVSGNFLHKHNPRLEQRWIEVTTDTQVDALLKAVRSCYGKKHGSFNDDVCRTMVFTNTVAAAESVAKIFRMAEIKCSSYHSESSLEERTNNLIDFRENGGVLVCTDAAARGLDIPNVSHVIQAEFASSAVDFLHRIGRTARAGQSGIVTSLYTYSNKDLVASVHLAVETGQPVDAAGLKRHSEYQHKAGLIGTPYHVVESVLKSVQLDDKTDLQLCEVPKLTSKNWQSNLSILNIRTSKYLLFFDFSFSMALKAAIFVLVSLLLVASTREVATPVGGGAVAPSPAPVPAPAPAPAPHIFVNFEECPLACKARCKLHSRQGLCNRACMTCCKGCKCVPPGTAGNRELCGPCYTLWTTHGNRTKCP</sequence>
<keyword evidence="8" id="KW-1133">Transmembrane helix</keyword>
<dbReference type="EC" id="3.6.4.13" evidence="1"/>
<evidence type="ECO:0000256" key="3">
    <source>
        <dbReference type="ARBA" id="ARBA00022801"/>
    </source>
</evidence>
<keyword evidence="3" id="KW-0378">Hydrolase</keyword>
<dbReference type="InterPro" id="IPR001650">
    <property type="entry name" value="Helicase_C-like"/>
</dbReference>
<evidence type="ECO:0000259" key="9">
    <source>
        <dbReference type="PROSITE" id="PS51192"/>
    </source>
</evidence>
<dbReference type="PANTHER" id="PTHR47958">
    <property type="entry name" value="ATP-DEPENDENT RNA HELICASE DBP3"/>
    <property type="match status" value="1"/>
</dbReference>
<keyword evidence="4 11" id="KW-0347">Helicase</keyword>
<dbReference type="Pfam" id="PF02704">
    <property type="entry name" value="GASA"/>
    <property type="match status" value="1"/>
</dbReference>
<organism evidence="11 12">
    <name type="scientific">Dendrobium catenatum</name>
    <dbReference type="NCBI Taxonomy" id="906689"/>
    <lineage>
        <taxon>Eukaryota</taxon>
        <taxon>Viridiplantae</taxon>
        <taxon>Streptophyta</taxon>
        <taxon>Embryophyta</taxon>
        <taxon>Tracheophyta</taxon>
        <taxon>Spermatophyta</taxon>
        <taxon>Magnoliopsida</taxon>
        <taxon>Liliopsida</taxon>
        <taxon>Asparagales</taxon>
        <taxon>Orchidaceae</taxon>
        <taxon>Epidendroideae</taxon>
        <taxon>Malaxideae</taxon>
        <taxon>Dendrobiinae</taxon>
        <taxon>Dendrobium</taxon>
    </lineage>
</organism>
<feature type="transmembrane region" description="Helical" evidence="8">
    <location>
        <begin position="700"/>
        <end position="725"/>
    </location>
</feature>
<dbReference type="InterPro" id="IPR011545">
    <property type="entry name" value="DEAD/DEAH_box_helicase_dom"/>
</dbReference>
<keyword evidence="8" id="KW-0812">Transmembrane</keyword>
<dbReference type="Proteomes" id="UP000233837">
    <property type="component" value="Unassembled WGS sequence"/>
</dbReference>
<evidence type="ECO:0000256" key="6">
    <source>
        <dbReference type="ARBA" id="ARBA00022884"/>
    </source>
</evidence>
<dbReference type="AlphaFoldDB" id="A0A2I0VEN3"/>
<evidence type="ECO:0000313" key="12">
    <source>
        <dbReference type="Proteomes" id="UP000233837"/>
    </source>
</evidence>
<feature type="domain" description="Helicase C-terminal" evidence="10">
    <location>
        <begin position="504"/>
        <end position="650"/>
    </location>
</feature>
<dbReference type="SMART" id="SM00487">
    <property type="entry name" value="DEXDc"/>
    <property type="match status" value="1"/>
</dbReference>
<keyword evidence="8" id="KW-0472">Membrane</keyword>
<proteinExistence type="predicted"/>
<evidence type="ECO:0000256" key="5">
    <source>
        <dbReference type="ARBA" id="ARBA00022840"/>
    </source>
</evidence>
<reference evidence="11 12" key="2">
    <citation type="journal article" date="2017" name="Nature">
        <title>The Apostasia genome and the evolution of orchids.</title>
        <authorList>
            <person name="Zhang G.Q."/>
            <person name="Liu K.W."/>
            <person name="Li Z."/>
            <person name="Lohaus R."/>
            <person name="Hsiao Y.Y."/>
            <person name="Niu S.C."/>
            <person name="Wang J.Y."/>
            <person name="Lin Y.C."/>
            <person name="Xu Q."/>
            <person name="Chen L.J."/>
            <person name="Yoshida K."/>
            <person name="Fujiwara S."/>
            <person name="Wang Z.W."/>
            <person name="Zhang Y.Q."/>
            <person name="Mitsuda N."/>
            <person name="Wang M."/>
            <person name="Liu G.H."/>
            <person name="Pecoraro L."/>
            <person name="Huang H.X."/>
            <person name="Xiao X.J."/>
            <person name="Lin M."/>
            <person name="Wu X.Y."/>
            <person name="Wu W.L."/>
            <person name="Chen Y.Y."/>
            <person name="Chang S.B."/>
            <person name="Sakamoto S."/>
            <person name="Ohme-Takagi M."/>
            <person name="Yagi M."/>
            <person name="Zeng S.J."/>
            <person name="Shen C.Y."/>
            <person name="Yeh C.M."/>
            <person name="Luo Y.B."/>
            <person name="Tsai W.C."/>
            <person name="Van de Peer Y."/>
            <person name="Liu Z.J."/>
        </authorList>
    </citation>
    <scope>NUCLEOTIDE SEQUENCE [LARGE SCALE GENOMIC DNA]</scope>
    <source>
        <tissue evidence="11">The whole plant</tissue>
    </source>
</reference>
<evidence type="ECO:0000256" key="4">
    <source>
        <dbReference type="ARBA" id="ARBA00022806"/>
    </source>
</evidence>
<dbReference type="GO" id="GO:0003723">
    <property type="term" value="F:RNA binding"/>
    <property type="evidence" value="ECO:0007669"/>
    <property type="project" value="UniProtKB-KW"/>
</dbReference>
<keyword evidence="5" id="KW-0067">ATP-binding</keyword>
<dbReference type="InterPro" id="IPR014001">
    <property type="entry name" value="Helicase_ATP-bd"/>
</dbReference>
<dbReference type="InterPro" id="IPR044742">
    <property type="entry name" value="DEAD/DEAH_RhlB"/>
</dbReference>
<dbReference type="PROSITE" id="PS51194">
    <property type="entry name" value="HELICASE_CTER"/>
    <property type="match status" value="1"/>
</dbReference>
<evidence type="ECO:0000256" key="1">
    <source>
        <dbReference type="ARBA" id="ARBA00012552"/>
    </source>
</evidence>
<name>A0A2I0VEN3_9ASPA</name>
<dbReference type="CDD" id="cd18787">
    <property type="entry name" value="SF2_C_DEAD"/>
    <property type="match status" value="1"/>
</dbReference>
<protein>
    <recommendedName>
        <fullName evidence="1">RNA helicase</fullName>
        <ecNumber evidence="1">3.6.4.13</ecNumber>
    </recommendedName>
</protein>
<dbReference type="STRING" id="906689.A0A2I0VEN3"/>
<gene>
    <name evidence="11" type="ORF">MA16_Dca016067</name>
</gene>
<dbReference type="GO" id="GO:0016787">
    <property type="term" value="F:hydrolase activity"/>
    <property type="evidence" value="ECO:0007669"/>
    <property type="project" value="UniProtKB-KW"/>
</dbReference>
<dbReference type="GO" id="GO:0005524">
    <property type="term" value="F:ATP binding"/>
    <property type="evidence" value="ECO:0007669"/>
    <property type="project" value="UniProtKB-KW"/>
</dbReference>
<evidence type="ECO:0000256" key="2">
    <source>
        <dbReference type="ARBA" id="ARBA00022741"/>
    </source>
</evidence>
<dbReference type="PROSITE" id="PS51192">
    <property type="entry name" value="HELICASE_ATP_BIND_1"/>
    <property type="match status" value="1"/>
</dbReference>
<keyword evidence="2" id="KW-0547">Nucleotide-binding</keyword>
<dbReference type="CDD" id="cd00268">
    <property type="entry name" value="DEADc"/>
    <property type="match status" value="1"/>
</dbReference>
<evidence type="ECO:0000313" key="11">
    <source>
        <dbReference type="EMBL" id="PKU61871.1"/>
    </source>
</evidence>
<keyword evidence="12" id="KW-1185">Reference proteome</keyword>
<dbReference type="InterPro" id="IPR003854">
    <property type="entry name" value="GASA"/>
</dbReference>
<dbReference type="EMBL" id="KZ503723">
    <property type="protein sequence ID" value="PKU61871.1"/>
    <property type="molecule type" value="Genomic_DNA"/>
</dbReference>
<keyword evidence="6" id="KW-0694">RNA-binding</keyword>
<dbReference type="Gene3D" id="3.40.50.300">
    <property type="entry name" value="P-loop containing nucleotide triphosphate hydrolases"/>
    <property type="match status" value="2"/>
</dbReference>
<dbReference type="Pfam" id="PF00270">
    <property type="entry name" value="DEAD"/>
    <property type="match status" value="1"/>
</dbReference>
<reference evidence="11 12" key="1">
    <citation type="journal article" date="2016" name="Sci. Rep.">
        <title>The Dendrobium catenatum Lindl. genome sequence provides insights into polysaccharide synthase, floral development and adaptive evolution.</title>
        <authorList>
            <person name="Zhang G.Q."/>
            <person name="Xu Q."/>
            <person name="Bian C."/>
            <person name="Tsai W.C."/>
            <person name="Yeh C.M."/>
            <person name="Liu K.W."/>
            <person name="Yoshida K."/>
            <person name="Zhang L.S."/>
            <person name="Chang S.B."/>
            <person name="Chen F."/>
            <person name="Shi Y."/>
            <person name="Su Y.Y."/>
            <person name="Zhang Y.Q."/>
            <person name="Chen L.J."/>
            <person name="Yin Y."/>
            <person name="Lin M."/>
            <person name="Huang H."/>
            <person name="Deng H."/>
            <person name="Wang Z.W."/>
            <person name="Zhu S.L."/>
            <person name="Zhao X."/>
            <person name="Deng C."/>
            <person name="Niu S.C."/>
            <person name="Huang J."/>
            <person name="Wang M."/>
            <person name="Liu G.H."/>
            <person name="Yang H.J."/>
            <person name="Xiao X.J."/>
            <person name="Hsiao Y.Y."/>
            <person name="Wu W.L."/>
            <person name="Chen Y.Y."/>
            <person name="Mitsuda N."/>
            <person name="Ohme-Takagi M."/>
            <person name="Luo Y.B."/>
            <person name="Van de Peer Y."/>
            <person name="Liu Z.J."/>
        </authorList>
    </citation>
    <scope>NUCLEOTIDE SEQUENCE [LARGE SCALE GENOMIC DNA]</scope>
    <source>
        <tissue evidence="11">The whole plant</tissue>
    </source>
</reference>
<accession>A0A2I0VEN3</accession>
<evidence type="ECO:0000256" key="8">
    <source>
        <dbReference type="SAM" id="Phobius"/>
    </source>
</evidence>
<feature type="domain" description="Helicase ATP-binding" evidence="9">
    <location>
        <begin position="194"/>
        <end position="458"/>
    </location>
</feature>
<dbReference type="InterPro" id="IPR027417">
    <property type="entry name" value="P-loop_NTPase"/>
</dbReference>
<dbReference type="SUPFAM" id="SSF52540">
    <property type="entry name" value="P-loop containing nucleoside triphosphate hydrolases"/>
    <property type="match status" value="1"/>
</dbReference>